<dbReference type="RefSeq" id="WP_000159234.1">
    <property type="nucleotide sequence ID" value="NZ_ALSF01000039.1"/>
</dbReference>
<dbReference type="EMBL" id="ALSF01000039">
    <property type="protein sequence ID" value="EPU40699.1"/>
    <property type="molecule type" value="Genomic_DNA"/>
</dbReference>
<comment type="caution">
    <text evidence="2">The sequence shown here is derived from an EMBL/GenBank/DDBJ whole genome shotgun (WGS) entry which is preliminary data.</text>
</comment>
<proteinExistence type="predicted"/>
<name>A0AAD2WXY0_STRAG</name>
<evidence type="ECO:0000313" key="3">
    <source>
        <dbReference type="Proteomes" id="UP000015176"/>
    </source>
</evidence>
<evidence type="ECO:0000313" key="2">
    <source>
        <dbReference type="EMBL" id="EPU40699.1"/>
    </source>
</evidence>
<dbReference type="Proteomes" id="UP000015176">
    <property type="component" value="Unassembled WGS sequence"/>
</dbReference>
<dbReference type="InterPro" id="IPR013560">
    <property type="entry name" value="DUF1722"/>
</dbReference>
<dbReference type="PIRSF" id="PIRSF032441">
    <property type="entry name" value="UCP032441"/>
    <property type="match status" value="1"/>
</dbReference>
<dbReference type="Pfam" id="PF08349">
    <property type="entry name" value="DUF1722"/>
    <property type="match status" value="1"/>
</dbReference>
<protein>
    <recommendedName>
        <fullName evidence="1">DUF1722 domain-containing protein</fullName>
    </recommendedName>
</protein>
<evidence type="ECO:0000259" key="1">
    <source>
        <dbReference type="Pfam" id="PF08349"/>
    </source>
</evidence>
<sequence length="123" mass="14623">MTKEAELLWAKHKYLVLSKSQKIYLDIRQTLKSPNCTVLDVQSLIDQAVLLEESPSQVTNAYMHIWGYFKNKAERQEKEEFLTLLEKYRKTGYQRRKLLAFLKQLLAKYPNSYLQNSSIFEEE</sequence>
<reference evidence="2 3" key="1">
    <citation type="submission" date="2012-07" db="EMBL/GenBank/DDBJ databases">
        <authorList>
            <person name="Moroni P."/>
            <person name="Richards V.P."/>
            <person name="Durkin S.A.S."/>
            <person name="Kim M."/>
            <person name="Pavinski Bitar P.D."/>
            <person name="Stanhope M.J."/>
            <person name="Town C.D."/>
            <person name="Zadoks R.N."/>
            <person name="Venter J.C."/>
        </authorList>
    </citation>
    <scope>NUCLEOTIDE SEQUENCE [LARGE SCALE GENOMIC DNA]</scope>
    <source>
        <strain evidence="2 3">MRI Z1-216</strain>
    </source>
</reference>
<dbReference type="GeneID" id="66885839"/>
<organism evidence="2 3">
    <name type="scientific">Streptococcus agalactiae MRI Z1-216</name>
    <dbReference type="NCBI Taxonomy" id="1154879"/>
    <lineage>
        <taxon>Bacteria</taxon>
        <taxon>Bacillati</taxon>
        <taxon>Bacillota</taxon>
        <taxon>Bacilli</taxon>
        <taxon>Lactobacillales</taxon>
        <taxon>Streptococcaceae</taxon>
        <taxon>Streptococcus</taxon>
    </lineage>
</organism>
<dbReference type="AlphaFoldDB" id="A0AAD2WXY0"/>
<feature type="domain" description="DUF1722" evidence="1">
    <location>
        <begin position="13"/>
        <end position="121"/>
    </location>
</feature>
<dbReference type="InterPro" id="IPR016996">
    <property type="entry name" value="UCP032441"/>
</dbReference>
<accession>A0AAD2WXY0</accession>
<gene>
    <name evidence="2" type="ORF">SAG0164_09280</name>
</gene>